<dbReference type="Gene3D" id="2.10.10.20">
    <property type="entry name" value="Carbohydrate-binding module superfamily 5/12"/>
    <property type="match status" value="1"/>
</dbReference>
<organism evidence="1 2">
    <name type="scientific">Rhizobium esperanzae</name>
    <dbReference type="NCBI Taxonomy" id="1967781"/>
    <lineage>
        <taxon>Bacteria</taxon>
        <taxon>Pseudomonadati</taxon>
        <taxon>Pseudomonadota</taxon>
        <taxon>Alphaproteobacteria</taxon>
        <taxon>Hyphomicrobiales</taxon>
        <taxon>Rhizobiaceae</taxon>
        <taxon>Rhizobium/Agrobacterium group</taxon>
        <taxon>Rhizobium</taxon>
    </lineage>
</organism>
<name>A0A246DYB4_9HYPH</name>
<dbReference type="EMBL" id="MXPU01000007">
    <property type="protein sequence ID" value="OWO94520.1"/>
    <property type="molecule type" value="Genomic_DNA"/>
</dbReference>
<reference evidence="1 2" key="1">
    <citation type="submission" date="2017-03" db="EMBL/GenBank/DDBJ databases">
        <title>Genome of strain Rhizobium sp. CNPSo 668.</title>
        <authorList>
            <person name="Ribeiro R."/>
        </authorList>
    </citation>
    <scope>NUCLEOTIDE SEQUENCE [LARGE SCALE GENOMIC DNA]</scope>
    <source>
        <strain evidence="1 2">CNPSo 668</strain>
    </source>
</reference>
<proteinExistence type="predicted"/>
<dbReference type="AlphaFoldDB" id="A0A246DYB4"/>
<dbReference type="RefSeq" id="WP_088393916.1">
    <property type="nucleotide sequence ID" value="NZ_MXPU01000007.1"/>
</dbReference>
<gene>
    <name evidence="1" type="ORF">B5E41_12200</name>
</gene>
<dbReference type="Proteomes" id="UP000197269">
    <property type="component" value="Unassembled WGS sequence"/>
</dbReference>
<evidence type="ECO:0000313" key="2">
    <source>
        <dbReference type="Proteomes" id="UP000197269"/>
    </source>
</evidence>
<sequence length="136" mass="14439">MTGNDDEEQLAFIAARAEEIRIGLNTNLTEEQLQRPLSRRSAHALVAATTAATAAKLKALAARIEAIEEGGIRYLGNYQRASSYSKGDTVTHSGSLWVALKTVAEGTAPGSDPACWQLASKGDRPVKRTMAVSTPA</sequence>
<evidence type="ECO:0000313" key="1">
    <source>
        <dbReference type="EMBL" id="OWO94520.1"/>
    </source>
</evidence>
<comment type="caution">
    <text evidence="1">The sequence shown here is derived from an EMBL/GenBank/DDBJ whole genome shotgun (WGS) entry which is preliminary data.</text>
</comment>
<accession>A0A246DYB4</accession>
<protein>
    <submittedName>
        <fullName evidence="1">Transposase</fullName>
    </submittedName>
</protein>